<evidence type="ECO:0000313" key="1">
    <source>
        <dbReference type="EMBL" id="RLE48109.1"/>
    </source>
</evidence>
<organism evidence="1 2">
    <name type="scientific">Thermoproteota archaeon</name>
    <dbReference type="NCBI Taxonomy" id="2056631"/>
    <lineage>
        <taxon>Archaea</taxon>
        <taxon>Thermoproteota</taxon>
    </lineage>
</organism>
<evidence type="ECO:0000313" key="2">
    <source>
        <dbReference type="Proteomes" id="UP000278475"/>
    </source>
</evidence>
<name>A0A497EMR1_9CREN</name>
<dbReference type="Proteomes" id="UP000278475">
    <property type="component" value="Unassembled WGS sequence"/>
</dbReference>
<sequence length="79" mass="9427">MIDELCVGRFCARVYKGIPVSGSNLLVLTWIWDSTDEKGLWIYFEEPEDLMEKINNLKEFIDKLVEEVKKRYGSRRQKR</sequence>
<proteinExistence type="predicted"/>
<gene>
    <name evidence="1" type="ORF">DRJ31_07870</name>
</gene>
<dbReference type="AlphaFoldDB" id="A0A497EMR1"/>
<accession>A0A497EMR1</accession>
<dbReference type="EMBL" id="QMQV01000090">
    <property type="protein sequence ID" value="RLE48109.1"/>
    <property type="molecule type" value="Genomic_DNA"/>
</dbReference>
<protein>
    <submittedName>
        <fullName evidence="1">Uncharacterized protein</fullName>
    </submittedName>
</protein>
<comment type="caution">
    <text evidence="1">The sequence shown here is derived from an EMBL/GenBank/DDBJ whole genome shotgun (WGS) entry which is preliminary data.</text>
</comment>
<reference evidence="1 2" key="1">
    <citation type="submission" date="2018-06" db="EMBL/GenBank/DDBJ databases">
        <title>Extensive metabolic versatility and redundancy in microbially diverse, dynamic hydrothermal sediments.</title>
        <authorList>
            <person name="Dombrowski N."/>
            <person name="Teske A."/>
            <person name="Baker B.J."/>
        </authorList>
    </citation>
    <scope>NUCLEOTIDE SEQUENCE [LARGE SCALE GENOMIC DNA]</scope>
    <source>
        <strain evidence="1">B66_G16</strain>
    </source>
</reference>